<dbReference type="Proteomes" id="UP001497522">
    <property type="component" value="Chromosome 18"/>
</dbReference>
<name>A0ABP1B112_9BRYO</name>
<protein>
    <submittedName>
        <fullName evidence="1">Uncharacterized protein</fullName>
    </submittedName>
</protein>
<evidence type="ECO:0000313" key="1">
    <source>
        <dbReference type="EMBL" id="CAK9868458.1"/>
    </source>
</evidence>
<reference evidence="1" key="1">
    <citation type="submission" date="2024-03" db="EMBL/GenBank/DDBJ databases">
        <authorList>
            <consortium name="ELIXIR-Norway"/>
            <consortium name="Elixir Norway"/>
        </authorList>
    </citation>
    <scope>NUCLEOTIDE SEQUENCE</scope>
</reference>
<evidence type="ECO:0000313" key="2">
    <source>
        <dbReference type="Proteomes" id="UP001497522"/>
    </source>
</evidence>
<dbReference type="EMBL" id="OZ023719">
    <property type="protein sequence ID" value="CAK9868458.1"/>
    <property type="molecule type" value="Genomic_DNA"/>
</dbReference>
<gene>
    <name evidence="1" type="ORF">CSSPJE1EN2_LOCUS11417</name>
</gene>
<accession>A0ABP1B112</accession>
<proteinExistence type="predicted"/>
<sequence>MQGSRYTHSLFWRGVEKVIVIKSATSKCDPSRQARPQLISTKILAPNAAVSRWKMAPSCDDEESSSGSLIQKPLHWVF</sequence>
<organism evidence="1 2">
    <name type="scientific">Sphagnum jensenii</name>
    <dbReference type="NCBI Taxonomy" id="128206"/>
    <lineage>
        <taxon>Eukaryota</taxon>
        <taxon>Viridiplantae</taxon>
        <taxon>Streptophyta</taxon>
        <taxon>Embryophyta</taxon>
        <taxon>Bryophyta</taxon>
        <taxon>Sphagnophytina</taxon>
        <taxon>Sphagnopsida</taxon>
        <taxon>Sphagnales</taxon>
        <taxon>Sphagnaceae</taxon>
        <taxon>Sphagnum</taxon>
    </lineage>
</organism>
<keyword evidence="2" id="KW-1185">Reference proteome</keyword>